<proteinExistence type="evidence at transcript level"/>
<evidence type="ECO:0000313" key="2">
    <source>
        <dbReference type="EMBL" id="ADI46801.1"/>
    </source>
</evidence>
<dbReference type="AlphaFoldDB" id="D6W4V5"/>
<accession>D6W4V5</accession>
<sequence length="94" mass="10597">MALPTITTTNPTTNSRNNNVLVYKSISRHRHPTSGRAPPLPLLPSIAHFQTAEVSLPDYYYIWLFTSAALFPPPLFISVFRSGLLETKVLRMQN</sequence>
<keyword evidence="1" id="KW-1133">Transmembrane helix</keyword>
<name>D6W4V5_DROME</name>
<feature type="transmembrane region" description="Helical" evidence="1">
    <location>
        <begin position="60"/>
        <end position="84"/>
    </location>
</feature>
<dbReference type="EMBL" id="BT125005">
    <property type="protein sequence ID" value="ADI46801.1"/>
    <property type="molecule type" value="mRNA"/>
</dbReference>
<reference evidence="2" key="1">
    <citation type="submission" date="2010-06" db="EMBL/GenBank/DDBJ databases">
        <authorList>
            <person name="Carlson J."/>
            <person name="Booth B."/>
            <person name="Frise E."/>
            <person name="Sandler J."/>
            <person name="Wan K."/>
            <person name="Yu C."/>
            <person name="Celniker S."/>
        </authorList>
    </citation>
    <scope>NUCLEOTIDE SEQUENCE</scope>
</reference>
<protein>
    <submittedName>
        <fullName evidence="2">MIP19962p</fullName>
    </submittedName>
</protein>
<keyword evidence="1" id="KW-0472">Membrane</keyword>
<organism evidence="2">
    <name type="scientific">Drosophila melanogaster</name>
    <name type="common">Fruit fly</name>
    <dbReference type="NCBI Taxonomy" id="7227"/>
    <lineage>
        <taxon>Eukaryota</taxon>
        <taxon>Metazoa</taxon>
        <taxon>Ecdysozoa</taxon>
        <taxon>Arthropoda</taxon>
        <taxon>Hexapoda</taxon>
        <taxon>Insecta</taxon>
        <taxon>Pterygota</taxon>
        <taxon>Neoptera</taxon>
        <taxon>Endopterygota</taxon>
        <taxon>Diptera</taxon>
        <taxon>Brachycera</taxon>
        <taxon>Muscomorpha</taxon>
        <taxon>Ephydroidea</taxon>
        <taxon>Drosophilidae</taxon>
        <taxon>Drosophila</taxon>
        <taxon>Sophophora</taxon>
    </lineage>
</organism>
<keyword evidence="1" id="KW-0812">Transmembrane</keyword>
<evidence type="ECO:0000256" key="1">
    <source>
        <dbReference type="SAM" id="Phobius"/>
    </source>
</evidence>